<sequence length="237" mass="26020">MDSRQPTNWIEDSNWKVMKQLIGTHEVELNGKPYVLINDAMMKVSVSYKNVTSVNTDNDITFSYPIKNGKIDSSISMDFAKGGVHVSSELNQLLNKFTAGLESGYVTINAEMEKNSHYLNKVSIEISDEKLRPQGDDFSNHDVVVIDVEFNWSKIKNELLEEAVKPTTNALQKSSKSMIALLEGGLNLIGQALFGLMSAISSILQSVGQIPASFQTSSIAGVGFVIALILIFFVAPI</sequence>
<gene>
    <name evidence="2" type="ORF">G6R27_03335</name>
</gene>
<keyword evidence="1" id="KW-1133">Transmembrane helix</keyword>
<evidence type="ECO:0000313" key="3">
    <source>
        <dbReference type="Proteomes" id="UP001519418"/>
    </source>
</evidence>
<dbReference type="Proteomes" id="UP001519418">
    <property type="component" value="Unassembled WGS sequence"/>
</dbReference>
<accession>A0ABS5QPG7</accession>
<organism evidence="2 3">
    <name type="scientific">Fructobacillus papyriferae</name>
    <dbReference type="NCBI Taxonomy" id="2713171"/>
    <lineage>
        <taxon>Bacteria</taxon>
        <taxon>Bacillati</taxon>
        <taxon>Bacillota</taxon>
        <taxon>Bacilli</taxon>
        <taxon>Lactobacillales</taxon>
        <taxon>Lactobacillaceae</taxon>
        <taxon>Fructobacillus</taxon>
    </lineage>
</organism>
<keyword evidence="1" id="KW-0812">Transmembrane</keyword>
<evidence type="ECO:0000256" key="1">
    <source>
        <dbReference type="SAM" id="Phobius"/>
    </source>
</evidence>
<comment type="caution">
    <text evidence="2">The sequence shown here is derived from an EMBL/GenBank/DDBJ whole genome shotgun (WGS) entry which is preliminary data.</text>
</comment>
<evidence type="ECO:0000313" key="2">
    <source>
        <dbReference type="EMBL" id="MBS9335073.1"/>
    </source>
</evidence>
<keyword evidence="1" id="KW-0472">Membrane</keyword>
<feature type="transmembrane region" description="Helical" evidence="1">
    <location>
        <begin position="179"/>
        <end position="204"/>
    </location>
</feature>
<name>A0ABS5QPG7_9LACO</name>
<keyword evidence="3" id="KW-1185">Reference proteome</keyword>
<dbReference type="RefSeq" id="WP_213819653.1">
    <property type="nucleotide sequence ID" value="NZ_JAAMFI010000001.1"/>
</dbReference>
<proteinExistence type="predicted"/>
<protein>
    <submittedName>
        <fullName evidence="2">Uncharacterized protein</fullName>
    </submittedName>
</protein>
<feature type="transmembrane region" description="Helical" evidence="1">
    <location>
        <begin position="216"/>
        <end position="235"/>
    </location>
</feature>
<dbReference type="EMBL" id="JAAMFI010000001">
    <property type="protein sequence ID" value="MBS9335073.1"/>
    <property type="molecule type" value="Genomic_DNA"/>
</dbReference>
<reference evidence="2 3" key="1">
    <citation type="submission" date="2020-02" db="EMBL/GenBank/DDBJ databases">
        <title>Fructobacillus sp. isolated from paper mulberry of Taiwan.</title>
        <authorList>
            <person name="Lin S.-T."/>
        </authorList>
    </citation>
    <scope>NUCLEOTIDE SEQUENCE [LARGE SCALE GENOMIC DNA]</scope>
    <source>
        <strain evidence="2 3">M1-10</strain>
    </source>
</reference>